<dbReference type="GO" id="GO:0016747">
    <property type="term" value="F:acyltransferase activity, transferring groups other than amino-acyl groups"/>
    <property type="evidence" value="ECO:0007669"/>
    <property type="project" value="InterPro"/>
</dbReference>
<gene>
    <name evidence="2" type="ORF">Dsi01nite_035900</name>
</gene>
<sequence length="158" mass="16940">MLTPLRPSDADAMADVLGDEALHGFTGGHPLGALELRRRYERLVAGPDDPDESWLNWIVRRADDGAPIGTVQATVTGRAAEIAWVIGVPWQGHGYAGEAAAALVRWLLDRGLAVVTANIHPDHHASAGVAARAGLSVTDEEVDGERVWRSKPHSSVFR</sequence>
<proteinExistence type="predicted"/>
<dbReference type="Proteomes" id="UP000660611">
    <property type="component" value="Unassembled WGS sequence"/>
</dbReference>
<dbReference type="AlphaFoldDB" id="A0A919U7I2"/>
<name>A0A919U7I2_9ACTN</name>
<dbReference type="InterPro" id="IPR051531">
    <property type="entry name" value="N-acetyltransferase"/>
</dbReference>
<evidence type="ECO:0000313" key="3">
    <source>
        <dbReference type="Proteomes" id="UP000660611"/>
    </source>
</evidence>
<dbReference type="EMBL" id="BONQ01000054">
    <property type="protein sequence ID" value="GIG45549.1"/>
    <property type="molecule type" value="Genomic_DNA"/>
</dbReference>
<accession>A0A919U7I2</accession>
<dbReference type="PROSITE" id="PS51186">
    <property type="entry name" value="GNAT"/>
    <property type="match status" value="1"/>
</dbReference>
<dbReference type="PANTHER" id="PTHR43792:SF1">
    <property type="entry name" value="N-ACETYLTRANSFERASE DOMAIN-CONTAINING PROTEIN"/>
    <property type="match status" value="1"/>
</dbReference>
<feature type="domain" description="N-acetyltransferase" evidence="1">
    <location>
        <begin position="1"/>
        <end position="154"/>
    </location>
</feature>
<dbReference type="Gene3D" id="3.40.630.30">
    <property type="match status" value="1"/>
</dbReference>
<evidence type="ECO:0000259" key="1">
    <source>
        <dbReference type="PROSITE" id="PS51186"/>
    </source>
</evidence>
<protein>
    <submittedName>
        <fullName evidence="2">Acetyltransferase</fullName>
    </submittedName>
</protein>
<dbReference type="InterPro" id="IPR000182">
    <property type="entry name" value="GNAT_dom"/>
</dbReference>
<organism evidence="2 3">
    <name type="scientific">Dactylosporangium siamense</name>
    <dbReference type="NCBI Taxonomy" id="685454"/>
    <lineage>
        <taxon>Bacteria</taxon>
        <taxon>Bacillati</taxon>
        <taxon>Actinomycetota</taxon>
        <taxon>Actinomycetes</taxon>
        <taxon>Micromonosporales</taxon>
        <taxon>Micromonosporaceae</taxon>
        <taxon>Dactylosporangium</taxon>
    </lineage>
</organism>
<dbReference type="InterPro" id="IPR016181">
    <property type="entry name" value="Acyl_CoA_acyltransferase"/>
</dbReference>
<dbReference type="SUPFAM" id="SSF55729">
    <property type="entry name" value="Acyl-CoA N-acyltransferases (Nat)"/>
    <property type="match status" value="1"/>
</dbReference>
<keyword evidence="3" id="KW-1185">Reference proteome</keyword>
<dbReference type="RefSeq" id="WP_239135973.1">
    <property type="nucleotide sequence ID" value="NZ_BAAAVW010000011.1"/>
</dbReference>
<dbReference type="PANTHER" id="PTHR43792">
    <property type="entry name" value="GNAT FAMILY, PUTATIVE (AFU_ORTHOLOGUE AFUA_3G00765)-RELATED-RELATED"/>
    <property type="match status" value="1"/>
</dbReference>
<evidence type="ECO:0000313" key="2">
    <source>
        <dbReference type="EMBL" id="GIG45549.1"/>
    </source>
</evidence>
<reference evidence="2" key="1">
    <citation type="submission" date="2021-01" db="EMBL/GenBank/DDBJ databases">
        <title>Whole genome shotgun sequence of Dactylosporangium siamense NBRC 106093.</title>
        <authorList>
            <person name="Komaki H."/>
            <person name="Tamura T."/>
        </authorList>
    </citation>
    <scope>NUCLEOTIDE SEQUENCE</scope>
    <source>
        <strain evidence="2">NBRC 106093</strain>
    </source>
</reference>
<comment type="caution">
    <text evidence="2">The sequence shown here is derived from an EMBL/GenBank/DDBJ whole genome shotgun (WGS) entry which is preliminary data.</text>
</comment>
<dbReference type="Pfam" id="PF13302">
    <property type="entry name" value="Acetyltransf_3"/>
    <property type="match status" value="1"/>
</dbReference>